<evidence type="ECO:0000256" key="5">
    <source>
        <dbReference type="ARBA" id="ARBA00023136"/>
    </source>
</evidence>
<protein>
    <recommendedName>
        <fullName evidence="10">Palmitoyltransferase</fullName>
        <ecNumber evidence="10">2.3.1.225</ecNumber>
    </recommendedName>
</protein>
<evidence type="ECO:0000259" key="11">
    <source>
        <dbReference type="Pfam" id="PF01529"/>
    </source>
</evidence>
<evidence type="ECO:0000256" key="10">
    <source>
        <dbReference type="RuleBase" id="RU079119"/>
    </source>
</evidence>
<evidence type="ECO:0000256" key="6">
    <source>
        <dbReference type="ARBA" id="ARBA00023139"/>
    </source>
</evidence>
<dbReference type="PROSITE" id="PS50216">
    <property type="entry name" value="DHHC"/>
    <property type="match status" value="1"/>
</dbReference>
<dbReference type="EMBL" id="JAWIZZ010000073">
    <property type="protein sequence ID" value="KAK5773577.1"/>
    <property type="molecule type" value="Genomic_DNA"/>
</dbReference>
<dbReference type="AlphaFoldDB" id="A0AAN7WL14"/>
<comment type="catalytic activity">
    <reaction evidence="9 10">
        <text>L-cysteinyl-[protein] + hexadecanoyl-CoA = S-hexadecanoyl-L-cysteinyl-[protein] + CoA</text>
        <dbReference type="Rhea" id="RHEA:36683"/>
        <dbReference type="Rhea" id="RHEA-COMP:10131"/>
        <dbReference type="Rhea" id="RHEA-COMP:11032"/>
        <dbReference type="ChEBI" id="CHEBI:29950"/>
        <dbReference type="ChEBI" id="CHEBI:57287"/>
        <dbReference type="ChEBI" id="CHEBI:57379"/>
        <dbReference type="ChEBI" id="CHEBI:74151"/>
        <dbReference type="EC" id="2.3.1.225"/>
    </reaction>
</comment>
<evidence type="ECO:0000256" key="2">
    <source>
        <dbReference type="ARBA" id="ARBA00022679"/>
    </source>
</evidence>
<keyword evidence="13" id="KW-1185">Reference proteome</keyword>
<evidence type="ECO:0000256" key="1">
    <source>
        <dbReference type="ARBA" id="ARBA00004141"/>
    </source>
</evidence>
<feature type="domain" description="Palmitoyltransferase DHHC" evidence="11">
    <location>
        <begin position="101"/>
        <end position="225"/>
    </location>
</feature>
<accession>A0AAN7WL14</accession>
<evidence type="ECO:0000256" key="4">
    <source>
        <dbReference type="ARBA" id="ARBA00022989"/>
    </source>
</evidence>
<keyword evidence="7" id="KW-0449">Lipoprotein</keyword>
<evidence type="ECO:0000256" key="8">
    <source>
        <dbReference type="ARBA" id="ARBA00023315"/>
    </source>
</evidence>
<keyword evidence="2 10" id="KW-0808">Transferase</keyword>
<dbReference type="Proteomes" id="UP001306508">
    <property type="component" value="Unassembled WGS sequence"/>
</dbReference>
<dbReference type="EC" id="2.3.1.225" evidence="10"/>
<name>A0AAN7WL14_9SACH</name>
<dbReference type="Pfam" id="PF01529">
    <property type="entry name" value="DHHC"/>
    <property type="match status" value="1"/>
</dbReference>
<comment type="similarity">
    <text evidence="10">Belongs to the DHHC palmitoyltransferase family.</text>
</comment>
<reference evidence="13" key="1">
    <citation type="submission" date="2023-07" db="EMBL/GenBank/DDBJ databases">
        <title>A draft genome of Kazachstania heterogenica Y-27499.</title>
        <authorList>
            <person name="Donic C."/>
            <person name="Kralova J.S."/>
            <person name="Fidel L."/>
            <person name="Ben-Dor S."/>
            <person name="Jung S."/>
        </authorList>
    </citation>
    <scope>NUCLEOTIDE SEQUENCE [LARGE SCALE GENOMIC DNA]</scope>
    <source>
        <strain evidence="13">Y27499</strain>
    </source>
</reference>
<proteinExistence type="inferred from homology"/>
<feature type="transmembrane region" description="Helical" evidence="10">
    <location>
        <begin position="152"/>
        <end position="172"/>
    </location>
</feature>
<evidence type="ECO:0000313" key="13">
    <source>
        <dbReference type="Proteomes" id="UP001306508"/>
    </source>
</evidence>
<evidence type="ECO:0000256" key="3">
    <source>
        <dbReference type="ARBA" id="ARBA00022692"/>
    </source>
</evidence>
<comment type="caution">
    <text evidence="12">The sequence shown here is derived from an EMBL/GenBank/DDBJ whole genome shotgun (WGS) entry which is preliminary data.</text>
</comment>
<feature type="transmembrane region" description="Helical" evidence="10">
    <location>
        <begin position="192"/>
        <end position="212"/>
    </location>
</feature>
<organism evidence="12 13">
    <name type="scientific">Arxiozyma heterogenica</name>
    <dbReference type="NCBI Taxonomy" id="278026"/>
    <lineage>
        <taxon>Eukaryota</taxon>
        <taxon>Fungi</taxon>
        <taxon>Dikarya</taxon>
        <taxon>Ascomycota</taxon>
        <taxon>Saccharomycotina</taxon>
        <taxon>Saccharomycetes</taxon>
        <taxon>Saccharomycetales</taxon>
        <taxon>Saccharomycetaceae</taxon>
        <taxon>Arxiozyma</taxon>
    </lineage>
</organism>
<keyword evidence="4 10" id="KW-1133">Transmembrane helix</keyword>
<sequence>MSWVAKLSKLFPKCLTVILFIWTYHVTLTRVVGIPRGILFIFLTLGVLIALYTYFKVIQVGPGYPMDFLDLKVNNLHEVESGNELPPVYISRKSITIKHNGRFRVCQSCKCWKPDRCHHCSTCEKCVLKMDHHCPWFASCIGFNNQKFFIQFLIYTSSYALIVTSLTFFQLYRWFKGKQFEEEIIDLQLLSAWLVGVAVSVSVTFFTGFSIYQLCQNQTTIETYSLRRYKEEIRILHGDVQSTNDYNLFNLGSACENWKDVMGTTWKEWCLPISKIRPQTCINTLDNKGLYFKINNLKNNQLLESAELQDRLLRRVTPKSSLDVERPLIN</sequence>
<evidence type="ECO:0000256" key="7">
    <source>
        <dbReference type="ARBA" id="ARBA00023288"/>
    </source>
</evidence>
<keyword evidence="5 10" id="KW-0472">Membrane</keyword>
<keyword evidence="3 10" id="KW-0812">Transmembrane</keyword>
<dbReference type="InterPro" id="IPR001594">
    <property type="entry name" value="Palmitoyltrfase_DHHC"/>
</dbReference>
<dbReference type="InterPro" id="IPR039859">
    <property type="entry name" value="PFA4/ZDH16/20/ERF2-like"/>
</dbReference>
<dbReference type="GO" id="GO:0016020">
    <property type="term" value="C:membrane"/>
    <property type="evidence" value="ECO:0007669"/>
    <property type="project" value="UniProtKB-SubCell"/>
</dbReference>
<gene>
    <name evidence="12" type="ORF">RI543_005094</name>
</gene>
<keyword evidence="8 10" id="KW-0012">Acyltransferase</keyword>
<evidence type="ECO:0000313" key="12">
    <source>
        <dbReference type="EMBL" id="KAK5773577.1"/>
    </source>
</evidence>
<feature type="transmembrane region" description="Helical" evidence="10">
    <location>
        <begin position="37"/>
        <end position="55"/>
    </location>
</feature>
<feature type="transmembrane region" description="Helical" evidence="10">
    <location>
        <begin position="7"/>
        <end position="25"/>
    </location>
</feature>
<dbReference type="PANTHER" id="PTHR12246">
    <property type="entry name" value="PALMITOYLTRANSFERASE ZDHHC16"/>
    <property type="match status" value="1"/>
</dbReference>
<comment type="subcellular location">
    <subcellularLocation>
        <location evidence="1">Membrane</location>
        <topology evidence="1">Multi-pass membrane protein</topology>
    </subcellularLocation>
</comment>
<comment type="domain">
    <text evidence="10">The DHHC domain is required for palmitoyltransferase activity.</text>
</comment>
<keyword evidence="6" id="KW-0564">Palmitate</keyword>
<evidence type="ECO:0000256" key="9">
    <source>
        <dbReference type="ARBA" id="ARBA00048048"/>
    </source>
</evidence>
<dbReference type="GO" id="GO:0019706">
    <property type="term" value="F:protein-cysteine S-palmitoyltransferase activity"/>
    <property type="evidence" value="ECO:0007669"/>
    <property type="project" value="UniProtKB-EC"/>
</dbReference>